<dbReference type="Proteomes" id="UP000077202">
    <property type="component" value="Unassembled WGS sequence"/>
</dbReference>
<evidence type="ECO:0000313" key="2">
    <source>
        <dbReference type="EMBL" id="OAE31930.1"/>
    </source>
</evidence>
<dbReference type="InterPro" id="IPR052160">
    <property type="entry name" value="Gypsy_RT_Integrase-like"/>
</dbReference>
<dbReference type="InterPro" id="IPR001584">
    <property type="entry name" value="Integrase_cat-core"/>
</dbReference>
<dbReference type="GO" id="GO:0015074">
    <property type="term" value="P:DNA integration"/>
    <property type="evidence" value="ECO:0007669"/>
    <property type="project" value="InterPro"/>
</dbReference>
<dbReference type="SUPFAM" id="SSF53098">
    <property type="entry name" value="Ribonuclease H-like"/>
    <property type="match status" value="1"/>
</dbReference>
<gene>
    <name evidence="2" type="ORF">AXG93_4485s1170</name>
</gene>
<keyword evidence="3" id="KW-1185">Reference proteome</keyword>
<reference evidence="2" key="1">
    <citation type="submission" date="2016-03" db="EMBL/GenBank/DDBJ databases">
        <title>Mechanisms controlling the formation of the plant cell surface in tip-growing cells are functionally conserved among land plants.</title>
        <authorList>
            <person name="Honkanen S."/>
            <person name="Jones V.A."/>
            <person name="Morieri G."/>
            <person name="Champion C."/>
            <person name="Hetherington A.J."/>
            <person name="Kelly S."/>
            <person name="Saint-Marcoux D."/>
            <person name="Proust H."/>
            <person name="Prescott H."/>
            <person name="Dolan L."/>
        </authorList>
    </citation>
    <scope>NUCLEOTIDE SEQUENCE [LARGE SCALE GENOMIC DNA]</scope>
    <source>
        <tissue evidence="2">Whole gametophyte</tissue>
    </source>
</reference>
<organism evidence="2 3">
    <name type="scientific">Marchantia polymorpha subsp. ruderalis</name>
    <dbReference type="NCBI Taxonomy" id="1480154"/>
    <lineage>
        <taxon>Eukaryota</taxon>
        <taxon>Viridiplantae</taxon>
        <taxon>Streptophyta</taxon>
        <taxon>Embryophyta</taxon>
        <taxon>Marchantiophyta</taxon>
        <taxon>Marchantiopsida</taxon>
        <taxon>Marchantiidae</taxon>
        <taxon>Marchantiales</taxon>
        <taxon>Marchantiaceae</taxon>
        <taxon>Marchantia</taxon>
    </lineage>
</organism>
<dbReference type="Gene3D" id="3.30.420.10">
    <property type="entry name" value="Ribonuclease H-like superfamily/Ribonuclease H"/>
    <property type="match status" value="1"/>
</dbReference>
<dbReference type="InterPro" id="IPR036397">
    <property type="entry name" value="RNaseH_sf"/>
</dbReference>
<dbReference type="AlphaFoldDB" id="A0A176WFD8"/>
<dbReference type="PANTHER" id="PTHR47266">
    <property type="entry name" value="ENDONUCLEASE-RELATED"/>
    <property type="match status" value="1"/>
</dbReference>
<evidence type="ECO:0000259" key="1">
    <source>
        <dbReference type="PROSITE" id="PS50994"/>
    </source>
</evidence>
<evidence type="ECO:0000313" key="3">
    <source>
        <dbReference type="Proteomes" id="UP000077202"/>
    </source>
</evidence>
<dbReference type="GO" id="GO:0003676">
    <property type="term" value="F:nucleic acid binding"/>
    <property type="evidence" value="ECO:0007669"/>
    <property type="project" value="InterPro"/>
</dbReference>
<sequence length="155" mass="17750">MPLAPFEKWGIDFVGPVQPVTKHTRRRYILVATDYATKMVEADATRIDDATTIAKFLFESIITCYGCPLELEVMASEERRQEAVEQTKHIQMRRKKAYNSRIQSVTLKPGDLALKYDSLHARFSGMLHLRWMGPYKVMEIFTNGSIQLADLLGPK</sequence>
<dbReference type="PROSITE" id="PS50994">
    <property type="entry name" value="INTEGRASE"/>
    <property type="match status" value="1"/>
</dbReference>
<name>A0A176WFD8_MARPO</name>
<dbReference type="EMBL" id="LVLJ01000940">
    <property type="protein sequence ID" value="OAE31930.1"/>
    <property type="molecule type" value="Genomic_DNA"/>
</dbReference>
<accession>A0A176WFD8</accession>
<protein>
    <recommendedName>
        <fullName evidence="1">Integrase catalytic domain-containing protein</fullName>
    </recommendedName>
</protein>
<feature type="domain" description="Integrase catalytic" evidence="1">
    <location>
        <begin position="1"/>
        <end position="71"/>
    </location>
</feature>
<proteinExistence type="predicted"/>
<comment type="caution">
    <text evidence="2">The sequence shown here is derived from an EMBL/GenBank/DDBJ whole genome shotgun (WGS) entry which is preliminary data.</text>
</comment>
<dbReference type="InterPro" id="IPR012337">
    <property type="entry name" value="RNaseH-like_sf"/>
</dbReference>